<feature type="region of interest" description="Disordered" evidence="3">
    <location>
        <begin position="945"/>
        <end position="970"/>
    </location>
</feature>
<dbReference type="GO" id="GO:0005509">
    <property type="term" value="F:calcium ion binding"/>
    <property type="evidence" value="ECO:0007669"/>
    <property type="project" value="InterPro"/>
</dbReference>
<feature type="compositionally biased region" description="Low complexity" evidence="3">
    <location>
        <begin position="863"/>
        <end position="875"/>
    </location>
</feature>
<dbReference type="EMBL" id="CCKQ01006764">
    <property type="protein sequence ID" value="CDW78083.1"/>
    <property type="molecule type" value="Genomic_DNA"/>
</dbReference>
<protein>
    <recommendedName>
        <fullName evidence="4">EF-hand domain-containing protein</fullName>
    </recommendedName>
</protein>
<feature type="region of interest" description="Disordered" evidence="3">
    <location>
        <begin position="140"/>
        <end position="237"/>
    </location>
</feature>
<feature type="compositionally biased region" description="Polar residues" evidence="3">
    <location>
        <begin position="949"/>
        <end position="970"/>
    </location>
</feature>
<evidence type="ECO:0000313" key="6">
    <source>
        <dbReference type="Proteomes" id="UP000039865"/>
    </source>
</evidence>
<dbReference type="PANTHER" id="PTHR46007">
    <property type="entry name" value="MEDIATOR OF RNA POLYMERASE II TRANSCRIPTION SUBUNIT 12"/>
    <property type="match status" value="1"/>
</dbReference>
<dbReference type="InterPro" id="IPR051647">
    <property type="entry name" value="Mediator_comp_sub12"/>
</dbReference>
<evidence type="ECO:0000259" key="4">
    <source>
        <dbReference type="PROSITE" id="PS50222"/>
    </source>
</evidence>
<feature type="compositionally biased region" description="Polar residues" evidence="3">
    <location>
        <begin position="629"/>
        <end position="646"/>
    </location>
</feature>
<name>A0A078ABB7_STYLE</name>
<dbReference type="GO" id="GO:0045944">
    <property type="term" value="P:positive regulation of transcription by RNA polymerase II"/>
    <property type="evidence" value="ECO:0007669"/>
    <property type="project" value="TreeGrafter"/>
</dbReference>
<dbReference type="GO" id="GO:0016592">
    <property type="term" value="C:mediator complex"/>
    <property type="evidence" value="ECO:0007669"/>
    <property type="project" value="TreeGrafter"/>
</dbReference>
<dbReference type="GO" id="GO:0003713">
    <property type="term" value="F:transcription coactivator activity"/>
    <property type="evidence" value="ECO:0007669"/>
    <property type="project" value="TreeGrafter"/>
</dbReference>
<feature type="region of interest" description="Disordered" evidence="3">
    <location>
        <begin position="629"/>
        <end position="715"/>
    </location>
</feature>
<dbReference type="Proteomes" id="UP000039865">
    <property type="component" value="Unassembled WGS sequence"/>
</dbReference>
<evidence type="ECO:0000256" key="1">
    <source>
        <dbReference type="ARBA" id="ARBA00022837"/>
    </source>
</evidence>
<evidence type="ECO:0000256" key="3">
    <source>
        <dbReference type="SAM" id="MobiDB-lite"/>
    </source>
</evidence>
<sequence>MSNSNSTSININISNNQQNNNSTSVNDDNIIKSSLSRNNKNIMQNLSEMIEEQKVYNQIQQNTKRIQNNFKQQLNSIQSQQDSKSVHSPQVMNRTAKLQEITLMKDDRYPQYQKYKEQQQMIDNKYKEFFFVNKSSQDRFNQSQNLQNQYSHRRKGSNEISMSSQLLSNQNNSNSNQNSILQPLFNPNKNVIGGRDENKSKTARIIQTSQQKGGRKLLNSQSFIGNRTGKSSETKAGKYKASILERDESTKHRNIKFYENLIRLDKPQSKKHERNKSQEYQTNKDILNVIEDQGEFFYLGKDVQQVLEKQLVRLKKFQVDFSISKNLIGKSIAKFFKIQDKDISKDYLSDSSNDSWDSATKKKAKVKILEIRQQKFEMLRKQAEGLTYPLQSYTKDIMRGTLSMKQEEELKKRTGLSEFLGELNDCQKNLLRMMSDISPNNCMAIYALDYLWKIMLIRFEYHLDDEEQRIQKIQKYYEGQAKREIQEVKYSIQSKEEHYKDVIEKLEMVKEMQNSRIEKLMQDKGELLDGLRDKEDEIQLLRNPHGVSKFVNLNTELEAYIQTMNDQRKEQTVALKGLKVAMDTLTDQQQNNNMLMNSQYLMVPSSHQLTFSQQTQQMQAQTQALKSNNQSQLVRQQSIKAQNSQKAIEESESSSEEEQQQQHTMKKVTLDFKEDKIKRQRSNKDLQDVLSREAKSREGVKTNINGSFDNQHSVNEDNNQVKDQSHEMALVKLNKSKALPSYRALDEGYLAPQIAQSQSAAFKNQAKKNAILYHLISQQQVQSIKRSKDQQIQTDYDQDFICSDCLIRANKEEVGRYFDHDSDISSSEPEAKRKGSGGKNTKTQKSRNNKITSFKSSIKKDSMSLSQQQQNQDSSIRAFDESDGKNNDDSRNEGNKKSSPDPERRKIRRLNTKRKEELMKLTKIVEQQHQKSRVIQIQQSNSINRSQIFNPNSSLNSRYQNKSPSSKLTISDQLNPDSKEIIIMPEQTLIKQVEELLEKKFENDEKLVQMIKVQQQQQQNPSPYQVNYGPNGYNNQALALYQSSNSQQDILQFAFTHFLTMQGLKSLAIRYLNSLYSGLRKIYLKNPQDNQYAQFLMQVFGFDPQQFPALRPDQTRVALKIRHLFQIVQRQQGQRSFKQAQTRLTNGGQVLFLEFIPFFFKACRTLAKGVFANFINKMELLDLSYKDGLTSQQIQRYFIQMKIFLLISYSKIDMNNLTLKTEAREVQMDVILMHLEEALDIKLQKQEVNIFKKEFDNFFLVPIKQLESRIQSFTSLGAAINSNNPEFQISLVVLMNRILEEWEIYQSSQRKKLLKKFIDFDENGDGVLTLDEFKELMKSLEGSAVSHERVILLFREAVELSNEMEQMRIQNEDIDDFTGNNVMSQGLSDKISPECFVDTVVKHRLGGYGNEFIDFEYLQQQLQQQYQQQSQQLDLNQHRQAQ</sequence>
<feature type="compositionally biased region" description="Polar residues" evidence="3">
    <location>
        <begin position="205"/>
        <end position="229"/>
    </location>
</feature>
<feature type="compositionally biased region" description="Low complexity" evidence="3">
    <location>
        <begin position="163"/>
        <end position="179"/>
    </location>
</feature>
<feature type="coiled-coil region" evidence="2">
    <location>
        <begin position="503"/>
        <end position="570"/>
    </location>
</feature>
<feature type="domain" description="EF-hand" evidence="4">
    <location>
        <begin position="1308"/>
        <end position="1343"/>
    </location>
</feature>
<evidence type="ECO:0000256" key="2">
    <source>
        <dbReference type="SAM" id="Coils"/>
    </source>
</evidence>
<feature type="compositionally biased region" description="Polar residues" evidence="3">
    <location>
        <begin position="702"/>
        <end position="715"/>
    </location>
</feature>
<feature type="compositionally biased region" description="Acidic residues" evidence="3">
    <location>
        <begin position="650"/>
        <end position="659"/>
    </location>
</feature>
<accession>A0A078ABB7</accession>
<keyword evidence="2" id="KW-0175">Coiled coil</keyword>
<evidence type="ECO:0000313" key="5">
    <source>
        <dbReference type="EMBL" id="CDW78083.1"/>
    </source>
</evidence>
<feature type="compositionally biased region" description="Basic and acidic residues" evidence="3">
    <location>
        <begin position="668"/>
        <end position="700"/>
    </location>
</feature>
<feature type="compositionally biased region" description="Polar residues" evidence="3">
    <location>
        <begin position="140"/>
        <end position="150"/>
    </location>
</feature>
<dbReference type="SMART" id="SM00054">
    <property type="entry name" value="EFh"/>
    <property type="match status" value="1"/>
</dbReference>
<keyword evidence="1" id="KW-0106">Calcium</keyword>
<feature type="region of interest" description="Disordered" evidence="3">
    <location>
        <begin position="1"/>
        <end position="25"/>
    </location>
</feature>
<keyword evidence="6" id="KW-1185">Reference proteome</keyword>
<organism evidence="5 6">
    <name type="scientific">Stylonychia lemnae</name>
    <name type="common">Ciliate</name>
    <dbReference type="NCBI Taxonomy" id="5949"/>
    <lineage>
        <taxon>Eukaryota</taxon>
        <taxon>Sar</taxon>
        <taxon>Alveolata</taxon>
        <taxon>Ciliophora</taxon>
        <taxon>Intramacronucleata</taxon>
        <taxon>Spirotrichea</taxon>
        <taxon>Stichotrichia</taxon>
        <taxon>Sporadotrichida</taxon>
        <taxon>Oxytrichidae</taxon>
        <taxon>Stylonychinae</taxon>
        <taxon>Stylonychia</taxon>
    </lineage>
</organism>
<dbReference type="PROSITE" id="PS00018">
    <property type="entry name" value="EF_HAND_1"/>
    <property type="match status" value="1"/>
</dbReference>
<dbReference type="InParanoid" id="A0A078ABB7"/>
<dbReference type="InterPro" id="IPR002048">
    <property type="entry name" value="EF_hand_dom"/>
</dbReference>
<dbReference type="OrthoDB" id="167878at2759"/>
<dbReference type="InterPro" id="IPR011992">
    <property type="entry name" value="EF-hand-dom_pair"/>
</dbReference>
<dbReference type="PROSITE" id="PS50222">
    <property type="entry name" value="EF_HAND_2"/>
    <property type="match status" value="1"/>
</dbReference>
<feature type="compositionally biased region" description="Basic and acidic residues" evidence="3">
    <location>
        <begin position="819"/>
        <end position="833"/>
    </location>
</feature>
<dbReference type="InterPro" id="IPR018247">
    <property type="entry name" value="EF_Hand_1_Ca_BS"/>
</dbReference>
<feature type="region of interest" description="Disordered" evidence="3">
    <location>
        <begin position="819"/>
        <end position="914"/>
    </location>
</feature>
<feature type="compositionally biased region" description="Basic and acidic residues" evidence="3">
    <location>
        <begin position="878"/>
        <end position="904"/>
    </location>
</feature>
<proteinExistence type="predicted"/>
<dbReference type="Gene3D" id="1.10.238.10">
    <property type="entry name" value="EF-hand"/>
    <property type="match status" value="1"/>
</dbReference>
<reference evidence="5 6" key="1">
    <citation type="submission" date="2014-06" db="EMBL/GenBank/DDBJ databases">
        <authorList>
            <person name="Swart Estienne"/>
        </authorList>
    </citation>
    <scope>NUCLEOTIDE SEQUENCE [LARGE SCALE GENOMIC DNA]</scope>
    <source>
        <strain evidence="5 6">130c</strain>
    </source>
</reference>
<dbReference type="PANTHER" id="PTHR46007:SF8">
    <property type="entry name" value="C2H2-TYPE DOMAIN-CONTAINING PROTEIN"/>
    <property type="match status" value="1"/>
</dbReference>
<gene>
    <name evidence="5" type="primary">Contig17740.g18864</name>
    <name evidence="5" type="ORF">STYLEM_7054</name>
</gene>
<dbReference type="SUPFAM" id="SSF47473">
    <property type="entry name" value="EF-hand"/>
    <property type="match status" value="1"/>
</dbReference>